<accession>A0A2G4RCI3</accession>
<name>A0A2G4RCI3_9PROT</name>
<dbReference type="EMBL" id="PEBQ01000093">
    <property type="protein sequence ID" value="PHY94291.1"/>
    <property type="molecule type" value="Genomic_DNA"/>
</dbReference>
<evidence type="ECO:0000313" key="2">
    <source>
        <dbReference type="Proteomes" id="UP000228751"/>
    </source>
</evidence>
<protein>
    <submittedName>
        <fullName evidence="1">Uncharacterized protein</fullName>
    </submittedName>
</protein>
<organism evidence="1 2">
    <name type="scientific">Acetobacter pomorum</name>
    <dbReference type="NCBI Taxonomy" id="65959"/>
    <lineage>
        <taxon>Bacteria</taxon>
        <taxon>Pseudomonadati</taxon>
        <taxon>Pseudomonadota</taxon>
        <taxon>Alphaproteobacteria</taxon>
        <taxon>Acetobacterales</taxon>
        <taxon>Acetobacteraceae</taxon>
        <taxon>Acetobacter</taxon>
    </lineage>
</organism>
<dbReference type="Proteomes" id="UP000228751">
    <property type="component" value="Unassembled WGS sequence"/>
</dbReference>
<proteinExistence type="predicted"/>
<gene>
    <name evidence="1" type="ORF">CSR02_06460</name>
</gene>
<evidence type="ECO:0000313" key="1">
    <source>
        <dbReference type="EMBL" id="PHY94291.1"/>
    </source>
</evidence>
<dbReference type="AlphaFoldDB" id="A0A2G4RCI3"/>
<keyword evidence="2" id="KW-1185">Reference proteome</keyword>
<reference evidence="1 2" key="1">
    <citation type="submission" date="2017-10" db="EMBL/GenBank/DDBJ databases">
        <title>Genomic analysis of the genus Acetobacter.</title>
        <authorList>
            <person name="Kim K.H."/>
            <person name="Chun B.H."/>
            <person name="Son A.R."/>
            <person name="Jeon C.O."/>
        </authorList>
    </citation>
    <scope>NUCLEOTIDE SEQUENCE [LARGE SCALE GENOMIC DNA]</scope>
    <source>
        <strain evidence="1 2">LHT 2458</strain>
    </source>
</reference>
<comment type="caution">
    <text evidence="1">The sequence shown here is derived from an EMBL/GenBank/DDBJ whole genome shotgun (WGS) entry which is preliminary data.</text>
</comment>
<sequence>MPPPLFARHGTNRLEEDLPLRFLRALVPMLSACVPVGMCLFALQHAPLHPHQPERAAHILTMVEHDGAAQTAQTLSRHKGWGDVQHAVASGQPAAARLVPALLPAADSHTTHTLYKTMQSALPAHPAIVLAATKQGGPMQADVQAVCSPAGMSRTWRQQARQAVAHVHDVHLSERVQRCLNRLSG</sequence>
<dbReference type="OrthoDB" id="7225325at2"/>